<gene>
    <name evidence="2" type="ORF">PRABACTJOHN_00654</name>
</gene>
<reference evidence="2 3" key="2">
    <citation type="submission" date="2008-10" db="EMBL/GenBank/DDBJ databases">
        <authorList>
            <person name="Fulton L."/>
            <person name="Clifton S."/>
            <person name="Fulton B."/>
            <person name="Xu J."/>
            <person name="Minx P."/>
            <person name="Pepin K.H."/>
            <person name="Johnson M."/>
            <person name="Bhonagiri V."/>
            <person name="Nash W.E."/>
            <person name="Mardis E.R."/>
            <person name="Wilson R.K."/>
        </authorList>
    </citation>
    <scope>NUCLEOTIDE SEQUENCE [LARGE SCALE GENOMIC DNA]</scope>
    <source>
        <strain evidence="2 3">DSM 18315</strain>
    </source>
</reference>
<organism evidence="2 3">
    <name type="scientific">Parabacteroides johnsonii DSM 18315</name>
    <dbReference type="NCBI Taxonomy" id="537006"/>
    <lineage>
        <taxon>Bacteria</taxon>
        <taxon>Pseudomonadati</taxon>
        <taxon>Bacteroidota</taxon>
        <taxon>Bacteroidia</taxon>
        <taxon>Bacteroidales</taxon>
        <taxon>Tannerellaceae</taxon>
        <taxon>Parabacteroides</taxon>
    </lineage>
</organism>
<feature type="region of interest" description="Disordered" evidence="1">
    <location>
        <begin position="32"/>
        <end position="56"/>
    </location>
</feature>
<protein>
    <submittedName>
        <fullName evidence="2">Uncharacterized protein</fullName>
    </submittedName>
</protein>
<sequence length="56" mass="6537">MREKIYFHAYGTKIPCKGKMRNVPLSQSIKVGFPTKRSRPTGRFAGMGRDRTYMRK</sequence>
<proteinExistence type="predicted"/>
<dbReference type="AlphaFoldDB" id="B7B6L0"/>
<dbReference type="EMBL" id="ABYH01000045">
    <property type="protein sequence ID" value="EEC97953.1"/>
    <property type="molecule type" value="Genomic_DNA"/>
</dbReference>
<dbReference type="Proteomes" id="UP000005510">
    <property type="component" value="Unassembled WGS sequence"/>
</dbReference>
<evidence type="ECO:0000313" key="3">
    <source>
        <dbReference type="Proteomes" id="UP000005510"/>
    </source>
</evidence>
<comment type="caution">
    <text evidence="2">The sequence shown here is derived from an EMBL/GenBank/DDBJ whole genome shotgun (WGS) entry which is preliminary data.</text>
</comment>
<name>B7B6L0_9BACT</name>
<reference evidence="2 3" key="1">
    <citation type="submission" date="2008-10" db="EMBL/GenBank/DDBJ databases">
        <title>Draft genome sequence of Parabacteroides johnsonii (DSM 18315).</title>
        <authorList>
            <person name="Sudarsanam P."/>
            <person name="Ley R."/>
            <person name="Guruge J."/>
            <person name="Turnbaugh P.J."/>
            <person name="Mahowald M."/>
            <person name="Liep D."/>
            <person name="Gordon J."/>
        </authorList>
    </citation>
    <scope>NUCLEOTIDE SEQUENCE [LARGE SCALE GENOMIC DNA]</scope>
    <source>
        <strain evidence="2 3">DSM 18315</strain>
    </source>
</reference>
<evidence type="ECO:0000256" key="1">
    <source>
        <dbReference type="SAM" id="MobiDB-lite"/>
    </source>
</evidence>
<dbReference type="HOGENOM" id="CLU_3010134_0_0_10"/>
<evidence type="ECO:0000313" key="2">
    <source>
        <dbReference type="EMBL" id="EEC97953.1"/>
    </source>
</evidence>
<dbReference type="STRING" id="537006.PRABACTJOHN_00654"/>
<accession>B7B6L0</accession>